<evidence type="ECO:0000256" key="2">
    <source>
        <dbReference type="ARBA" id="ARBA00047806"/>
    </source>
</evidence>
<sequence length="206" mass="23307">MKYAIALLARTAVTVFALATLPLHAEQAPADGHAVATFAGGCFWCMEPPYDELEGVISTTSGYTDGHTENPTYKQVTSGRTGHTEAVQVVYDPAKVSFEKLVEVFWRNIDPTDIKGQFCDRGSQYRPTLFYHDAAQREIAERSRTALERSKPFDAEINTPIVAASTFYAAEEYHQDYYVKNPIRYKYYRNGCGRDRRLEQLWGASR</sequence>
<dbReference type="GO" id="GO:0033744">
    <property type="term" value="F:L-methionine:thioredoxin-disulfide S-oxidoreductase activity"/>
    <property type="evidence" value="ECO:0007669"/>
    <property type="project" value="RHEA"/>
</dbReference>
<reference evidence="7 8" key="1">
    <citation type="submission" date="2018-01" db="EMBL/GenBank/DDBJ databases">
        <authorList>
            <person name="Fu G.-Y."/>
        </authorList>
    </citation>
    <scope>NUCLEOTIDE SEQUENCE [LARGE SCALE GENOMIC DNA]</scope>
    <source>
        <strain evidence="7 8">SY39</strain>
    </source>
</reference>
<dbReference type="EC" id="1.8.4.11" evidence="4"/>
<dbReference type="InterPro" id="IPR002569">
    <property type="entry name" value="Met_Sox_Rdtase_MsrA_dom"/>
</dbReference>
<dbReference type="Pfam" id="PF01625">
    <property type="entry name" value="PMSR"/>
    <property type="match status" value="1"/>
</dbReference>
<evidence type="ECO:0000256" key="3">
    <source>
        <dbReference type="ARBA" id="ARBA00048782"/>
    </source>
</evidence>
<gene>
    <name evidence="4 7" type="primary">msrA</name>
    <name evidence="7" type="ORF">C0099_05770</name>
</gene>
<dbReference type="EMBL" id="CP025682">
    <property type="protein sequence ID" value="AUN94490.1"/>
    <property type="molecule type" value="Genomic_DNA"/>
</dbReference>
<keyword evidence="8" id="KW-1185">Reference proteome</keyword>
<protein>
    <recommendedName>
        <fullName evidence="4">Peptide methionine sulfoxide reductase MsrA</fullName>
        <shortName evidence="4">Protein-methionine-S-oxide reductase</shortName>
        <ecNumber evidence="4">1.8.4.11</ecNumber>
    </recommendedName>
    <alternativeName>
        <fullName evidence="4">Peptide-methionine (S)-S-oxide reductase</fullName>
        <shortName evidence="4">Peptide Met(O) reductase</shortName>
    </alternativeName>
</protein>
<dbReference type="GO" id="GO:0008113">
    <property type="term" value="F:peptide-methionine (S)-S-oxide reductase activity"/>
    <property type="evidence" value="ECO:0007669"/>
    <property type="project" value="UniProtKB-UniRule"/>
</dbReference>
<comment type="catalytic activity">
    <reaction evidence="3 4">
        <text>[thioredoxin]-disulfide + L-methionine + H2O = L-methionine (S)-S-oxide + [thioredoxin]-dithiol</text>
        <dbReference type="Rhea" id="RHEA:19993"/>
        <dbReference type="Rhea" id="RHEA-COMP:10698"/>
        <dbReference type="Rhea" id="RHEA-COMP:10700"/>
        <dbReference type="ChEBI" id="CHEBI:15377"/>
        <dbReference type="ChEBI" id="CHEBI:29950"/>
        <dbReference type="ChEBI" id="CHEBI:50058"/>
        <dbReference type="ChEBI" id="CHEBI:57844"/>
        <dbReference type="ChEBI" id="CHEBI:58772"/>
        <dbReference type="EC" id="1.8.4.11"/>
    </reaction>
</comment>
<dbReference type="Proteomes" id="UP000242205">
    <property type="component" value="Chromosome"/>
</dbReference>
<dbReference type="SUPFAM" id="SSF55068">
    <property type="entry name" value="Peptide methionine sulfoxide reductase"/>
    <property type="match status" value="1"/>
</dbReference>
<dbReference type="PANTHER" id="PTHR43774:SF1">
    <property type="entry name" value="PEPTIDE METHIONINE SULFOXIDE REDUCTASE MSRA 2"/>
    <property type="match status" value="1"/>
</dbReference>
<feature type="signal peptide" evidence="5">
    <location>
        <begin position="1"/>
        <end position="25"/>
    </location>
</feature>
<keyword evidence="1 4" id="KW-0560">Oxidoreductase</keyword>
<feature type="active site" evidence="4">
    <location>
        <position position="42"/>
    </location>
</feature>
<dbReference type="KEGG" id="atw:C0099_05770"/>
<keyword evidence="5" id="KW-0732">Signal</keyword>
<evidence type="ECO:0000313" key="7">
    <source>
        <dbReference type="EMBL" id="AUN94490.1"/>
    </source>
</evidence>
<dbReference type="RefSeq" id="WP_102246559.1">
    <property type="nucleotide sequence ID" value="NZ_CP025682.1"/>
</dbReference>
<evidence type="ECO:0000256" key="4">
    <source>
        <dbReference type="HAMAP-Rule" id="MF_01401"/>
    </source>
</evidence>
<evidence type="ECO:0000256" key="1">
    <source>
        <dbReference type="ARBA" id="ARBA00023002"/>
    </source>
</evidence>
<comment type="similarity">
    <text evidence="4">Belongs to the MsrA Met sulfoxide reductase family.</text>
</comment>
<dbReference type="HAMAP" id="MF_01401">
    <property type="entry name" value="MsrA"/>
    <property type="match status" value="1"/>
</dbReference>
<dbReference type="AlphaFoldDB" id="A0A2I6S5G2"/>
<comment type="function">
    <text evidence="4">Has an important function as a repair enzyme for proteins that have been inactivated by oxidation. Catalyzes the reversible oxidation-reduction of methionine sulfoxide in proteins to methionine.</text>
</comment>
<proteinExistence type="inferred from homology"/>
<evidence type="ECO:0000256" key="5">
    <source>
        <dbReference type="SAM" id="SignalP"/>
    </source>
</evidence>
<evidence type="ECO:0000313" key="8">
    <source>
        <dbReference type="Proteomes" id="UP000242205"/>
    </source>
</evidence>
<dbReference type="PANTHER" id="PTHR43774">
    <property type="entry name" value="PEPTIDE METHIONINE SULFOXIDE REDUCTASE"/>
    <property type="match status" value="1"/>
</dbReference>
<feature type="domain" description="Peptide methionine sulphoxide reductase MsrA" evidence="6">
    <location>
        <begin position="36"/>
        <end position="186"/>
    </location>
</feature>
<organism evidence="7 8">
    <name type="scientific">Pseudazoarcus pumilus</name>
    <dbReference type="NCBI Taxonomy" id="2067960"/>
    <lineage>
        <taxon>Bacteria</taxon>
        <taxon>Pseudomonadati</taxon>
        <taxon>Pseudomonadota</taxon>
        <taxon>Betaproteobacteria</taxon>
        <taxon>Rhodocyclales</taxon>
        <taxon>Zoogloeaceae</taxon>
        <taxon>Pseudazoarcus</taxon>
    </lineage>
</organism>
<dbReference type="InterPro" id="IPR036509">
    <property type="entry name" value="Met_Sox_Rdtase_MsrA_sf"/>
</dbReference>
<feature type="chain" id="PRO_5014419934" description="Peptide methionine sulfoxide reductase MsrA" evidence="5">
    <location>
        <begin position="26"/>
        <end position="206"/>
    </location>
</feature>
<comment type="catalytic activity">
    <reaction evidence="2 4">
        <text>L-methionyl-[protein] + [thioredoxin]-disulfide + H2O = L-methionyl-(S)-S-oxide-[protein] + [thioredoxin]-dithiol</text>
        <dbReference type="Rhea" id="RHEA:14217"/>
        <dbReference type="Rhea" id="RHEA-COMP:10698"/>
        <dbReference type="Rhea" id="RHEA-COMP:10700"/>
        <dbReference type="Rhea" id="RHEA-COMP:12313"/>
        <dbReference type="Rhea" id="RHEA-COMP:12315"/>
        <dbReference type="ChEBI" id="CHEBI:15377"/>
        <dbReference type="ChEBI" id="CHEBI:16044"/>
        <dbReference type="ChEBI" id="CHEBI:29950"/>
        <dbReference type="ChEBI" id="CHEBI:44120"/>
        <dbReference type="ChEBI" id="CHEBI:50058"/>
        <dbReference type="EC" id="1.8.4.11"/>
    </reaction>
</comment>
<evidence type="ECO:0000259" key="6">
    <source>
        <dbReference type="Pfam" id="PF01625"/>
    </source>
</evidence>
<dbReference type="NCBIfam" id="TIGR00401">
    <property type="entry name" value="msrA"/>
    <property type="match status" value="1"/>
</dbReference>
<accession>A0A2I6S5G2</accession>
<name>A0A2I6S5G2_9RHOO</name>
<dbReference type="Gene3D" id="3.30.1060.10">
    <property type="entry name" value="Peptide methionine sulphoxide reductase MsrA"/>
    <property type="match status" value="1"/>
</dbReference>
<dbReference type="OrthoDB" id="4174719at2"/>